<protein>
    <submittedName>
        <fullName evidence="2">Restriction endonuclease</fullName>
    </submittedName>
</protein>
<feature type="domain" description="Restriction endonuclease type IV Mrr" evidence="1">
    <location>
        <begin position="8"/>
        <end position="110"/>
    </location>
</feature>
<dbReference type="InterPro" id="IPR007560">
    <property type="entry name" value="Restrct_endonuc_IV_Mrr"/>
</dbReference>
<reference evidence="3" key="1">
    <citation type="submission" date="2021-01" db="EMBL/GenBank/DDBJ databases">
        <title>Genome public.</title>
        <authorList>
            <person name="Liu C."/>
            <person name="Sun Q."/>
        </authorList>
    </citation>
    <scope>NUCLEOTIDE SEQUENCE [LARGE SCALE GENOMIC DNA]</scope>
    <source>
        <strain evidence="3">YIM B02556</strain>
    </source>
</reference>
<evidence type="ECO:0000313" key="3">
    <source>
        <dbReference type="Proteomes" id="UP000652760"/>
    </source>
</evidence>
<organism evidence="2 3">
    <name type="scientific">Azospirillum endophyticum</name>
    <dbReference type="NCBI Taxonomy" id="2800326"/>
    <lineage>
        <taxon>Bacteria</taxon>
        <taxon>Pseudomonadati</taxon>
        <taxon>Pseudomonadota</taxon>
        <taxon>Alphaproteobacteria</taxon>
        <taxon>Rhodospirillales</taxon>
        <taxon>Azospirillaceae</taxon>
        <taxon>Azospirillum</taxon>
    </lineage>
</organism>
<dbReference type="EMBL" id="JAENHM010000030">
    <property type="protein sequence ID" value="MBK1838004.1"/>
    <property type="molecule type" value="Genomic_DNA"/>
</dbReference>
<name>A0ABS1F3K7_9PROT</name>
<accession>A0ABS1F3K7</accession>
<dbReference type="Pfam" id="PF04471">
    <property type="entry name" value="Mrr_cat"/>
    <property type="match status" value="1"/>
</dbReference>
<dbReference type="InterPro" id="IPR011335">
    <property type="entry name" value="Restrct_endonuc-II-like"/>
</dbReference>
<gene>
    <name evidence="2" type="ORF">JHL17_11325</name>
</gene>
<dbReference type="Gene3D" id="3.40.1350.10">
    <property type="match status" value="1"/>
</dbReference>
<dbReference type="SUPFAM" id="SSF52980">
    <property type="entry name" value="Restriction endonuclease-like"/>
    <property type="match status" value="1"/>
</dbReference>
<keyword evidence="2" id="KW-0255">Endonuclease</keyword>
<comment type="caution">
    <text evidence="2">The sequence shown here is derived from an EMBL/GenBank/DDBJ whole genome shotgun (WGS) entry which is preliminary data.</text>
</comment>
<keyword evidence="2" id="KW-0540">Nuclease</keyword>
<dbReference type="RefSeq" id="WP_200193077.1">
    <property type="nucleotide sequence ID" value="NZ_JAENHM010000030.1"/>
</dbReference>
<proteinExistence type="predicted"/>
<sequence>MNNKPKKTWEKFEQLVAAIHRVEMEGAEVKWNDKINGRQFDVTVRFKTGSYSYLTVVECKNYSTPVKAEKVEALITKYRDVNADKAVMFSARGFQSGAVEVAKKHGVHLYSVLDHDTIPEDLLEPDQIGMVNKYGFCIHKTDGTSFELNDEPMRLKYYVENSTIEHPLGNVTISNLTRMYQRKMDGVPNDTEVPFAVDFDPPGTIVFPPMENKDSFQVSKISWKMMNRIGRRIKDHIGTDPAIYETPLQIKNEVDGTKRYINKSKVETEGDNIAVGKYYFLRNLGYYYCVGIDGDLINMFMIESYQHGRFFQCQFTMLRENAVGYREVADQDVLTRLQWRLGEHYRLGHTL</sequence>
<keyword evidence="3" id="KW-1185">Reference proteome</keyword>
<dbReference type="InterPro" id="IPR011856">
    <property type="entry name" value="tRNA_endonuc-like_dom_sf"/>
</dbReference>
<keyword evidence="2" id="KW-0378">Hydrolase</keyword>
<dbReference type="GO" id="GO:0004519">
    <property type="term" value="F:endonuclease activity"/>
    <property type="evidence" value="ECO:0007669"/>
    <property type="project" value="UniProtKB-KW"/>
</dbReference>
<evidence type="ECO:0000259" key="1">
    <source>
        <dbReference type="Pfam" id="PF04471"/>
    </source>
</evidence>
<evidence type="ECO:0000313" key="2">
    <source>
        <dbReference type="EMBL" id="MBK1838004.1"/>
    </source>
</evidence>
<dbReference type="Proteomes" id="UP000652760">
    <property type="component" value="Unassembled WGS sequence"/>
</dbReference>